<organism evidence="2 3">
    <name type="scientific">Catenulispora subtropica</name>
    <dbReference type="NCBI Taxonomy" id="450798"/>
    <lineage>
        <taxon>Bacteria</taxon>
        <taxon>Bacillati</taxon>
        <taxon>Actinomycetota</taxon>
        <taxon>Actinomycetes</taxon>
        <taxon>Catenulisporales</taxon>
        <taxon>Catenulisporaceae</taxon>
        <taxon>Catenulispora</taxon>
    </lineage>
</organism>
<dbReference type="PROSITE" id="PS51186">
    <property type="entry name" value="GNAT"/>
    <property type="match status" value="1"/>
</dbReference>
<evidence type="ECO:0000313" key="3">
    <source>
        <dbReference type="Proteomes" id="UP001499854"/>
    </source>
</evidence>
<evidence type="ECO:0000313" key="2">
    <source>
        <dbReference type="EMBL" id="GAA1966647.1"/>
    </source>
</evidence>
<dbReference type="InterPro" id="IPR016181">
    <property type="entry name" value="Acyl_CoA_acyltransferase"/>
</dbReference>
<accession>A0ABN2RBY5</accession>
<dbReference type="Gene3D" id="3.40.630.30">
    <property type="match status" value="1"/>
</dbReference>
<proteinExistence type="predicted"/>
<feature type="domain" description="N-acetyltransferase" evidence="1">
    <location>
        <begin position="139"/>
        <end position="275"/>
    </location>
</feature>
<sequence>MTFPTSHASRFAPDKHLLGLFDARMRAAAEPDEPGSRVERSAAVVRQVGASPRDWHGVLYSQLDADTADAVISAEIAYFGELVGPGGALEWKLYSHDRPADLGARLAAAGFRAGEPETLFVAEITQLAAGLPEAPPQGVTLRAVTTAADADLVAEATEAAFGGGGDRARARVLARLAADPETVWTWVAMADGRPVSAARMLVHPGTGFASLWGGGTAPEWRGRGIYRSLVAHRMRLAAALGCEFLQVDATDQSRPILERLGFRALSVTTPYEYHF</sequence>
<evidence type="ECO:0000259" key="1">
    <source>
        <dbReference type="PROSITE" id="PS51186"/>
    </source>
</evidence>
<dbReference type="CDD" id="cd04301">
    <property type="entry name" value="NAT_SF"/>
    <property type="match status" value="1"/>
</dbReference>
<dbReference type="InterPro" id="IPR000182">
    <property type="entry name" value="GNAT_dom"/>
</dbReference>
<name>A0ABN2RBY5_9ACTN</name>
<protein>
    <submittedName>
        <fullName evidence="2">GNAT family N-acetyltransferase</fullName>
    </submittedName>
</protein>
<dbReference type="SUPFAM" id="SSF55729">
    <property type="entry name" value="Acyl-CoA N-acyltransferases (Nat)"/>
    <property type="match status" value="1"/>
</dbReference>
<reference evidence="2 3" key="1">
    <citation type="journal article" date="2019" name="Int. J. Syst. Evol. Microbiol.">
        <title>The Global Catalogue of Microorganisms (GCM) 10K type strain sequencing project: providing services to taxonomists for standard genome sequencing and annotation.</title>
        <authorList>
            <consortium name="The Broad Institute Genomics Platform"/>
            <consortium name="The Broad Institute Genome Sequencing Center for Infectious Disease"/>
            <person name="Wu L."/>
            <person name="Ma J."/>
        </authorList>
    </citation>
    <scope>NUCLEOTIDE SEQUENCE [LARGE SCALE GENOMIC DNA]</scope>
    <source>
        <strain evidence="2 3">JCM 16013</strain>
    </source>
</reference>
<dbReference type="Proteomes" id="UP001499854">
    <property type="component" value="Unassembled WGS sequence"/>
</dbReference>
<dbReference type="EMBL" id="BAAAQM010000012">
    <property type="protein sequence ID" value="GAA1966647.1"/>
    <property type="molecule type" value="Genomic_DNA"/>
</dbReference>
<dbReference type="Pfam" id="PF00583">
    <property type="entry name" value="Acetyltransf_1"/>
    <property type="match status" value="1"/>
</dbReference>
<keyword evidence="3" id="KW-1185">Reference proteome</keyword>
<comment type="caution">
    <text evidence="2">The sequence shown here is derived from an EMBL/GenBank/DDBJ whole genome shotgun (WGS) entry which is preliminary data.</text>
</comment>
<gene>
    <name evidence="2" type="ORF">GCM10009838_25490</name>
</gene>